<proteinExistence type="predicted"/>
<dbReference type="RefSeq" id="WP_204466843.1">
    <property type="nucleotide sequence ID" value="NZ_JAFBCV010000009.1"/>
</dbReference>
<keyword evidence="4" id="KW-1185">Reference proteome</keyword>
<feature type="repeat" description="TPR" evidence="1">
    <location>
        <begin position="74"/>
        <end position="107"/>
    </location>
</feature>
<comment type="caution">
    <text evidence="3">The sequence shown here is derived from an EMBL/GenBank/DDBJ whole genome shotgun (WGS) entry which is preliminary data.</text>
</comment>
<accession>A0ABS2SWP1</accession>
<feature type="domain" description="Tetratrico peptide repeat group 5" evidence="2">
    <location>
        <begin position="43"/>
        <end position="138"/>
    </location>
</feature>
<name>A0ABS2SWP1_9BACI</name>
<dbReference type="EMBL" id="JAFBCV010000009">
    <property type="protein sequence ID" value="MBM7839645.1"/>
    <property type="molecule type" value="Genomic_DNA"/>
</dbReference>
<evidence type="ECO:0000256" key="1">
    <source>
        <dbReference type="PROSITE-ProRule" id="PRU00339"/>
    </source>
</evidence>
<gene>
    <name evidence="3" type="ORF">JOC54_002925</name>
</gene>
<reference evidence="3" key="1">
    <citation type="submission" date="2021-01" db="EMBL/GenBank/DDBJ databases">
        <title>Genomic Encyclopedia of Type Strains, Phase IV (KMG-IV): sequencing the most valuable type-strain genomes for metagenomic binning, comparative biology and taxonomic classification.</title>
        <authorList>
            <person name="Goeker M."/>
        </authorList>
    </citation>
    <scope>NUCLEOTIDE SEQUENCE</scope>
    <source>
        <strain evidence="3">DSM 21943</strain>
    </source>
</reference>
<dbReference type="InterPro" id="IPR019734">
    <property type="entry name" value="TPR_rpt"/>
</dbReference>
<dbReference type="Pfam" id="PF13181">
    <property type="entry name" value="TPR_8"/>
    <property type="match status" value="1"/>
</dbReference>
<dbReference type="Pfam" id="PF12688">
    <property type="entry name" value="TPR_5"/>
    <property type="match status" value="1"/>
</dbReference>
<evidence type="ECO:0000259" key="2">
    <source>
        <dbReference type="Pfam" id="PF12688"/>
    </source>
</evidence>
<dbReference type="Gene3D" id="1.25.40.10">
    <property type="entry name" value="Tetratricopeptide repeat domain"/>
    <property type="match status" value="1"/>
</dbReference>
<sequence>MSLAEIVVQAKTYQRNKQFEKAEQQLLQALEWEQNNGEVNYLLAANCDMQGLESQAVPYYTKAIELGLKEEDLKEAYVGLGSTYRTLGNYVESEKTLTEGLKRFPDYKPLHVFYSLTLYNLGNYDKAMERLLTSLLETTADPDLQGFRNALDYYAPRLNQVWT</sequence>
<dbReference type="Proteomes" id="UP001179280">
    <property type="component" value="Unassembled WGS sequence"/>
</dbReference>
<dbReference type="InterPro" id="IPR041656">
    <property type="entry name" value="TPR_5"/>
</dbReference>
<dbReference type="PROSITE" id="PS50005">
    <property type="entry name" value="TPR"/>
    <property type="match status" value="1"/>
</dbReference>
<dbReference type="InterPro" id="IPR011990">
    <property type="entry name" value="TPR-like_helical_dom_sf"/>
</dbReference>
<keyword evidence="1" id="KW-0802">TPR repeat</keyword>
<dbReference type="SUPFAM" id="SSF48452">
    <property type="entry name" value="TPR-like"/>
    <property type="match status" value="1"/>
</dbReference>
<dbReference type="SMART" id="SM00028">
    <property type="entry name" value="TPR"/>
    <property type="match status" value="3"/>
</dbReference>
<evidence type="ECO:0000313" key="3">
    <source>
        <dbReference type="EMBL" id="MBM7839645.1"/>
    </source>
</evidence>
<evidence type="ECO:0000313" key="4">
    <source>
        <dbReference type="Proteomes" id="UP001179280"/>
    </source>
</evidence>
<protein>
    <submittedName>
        <fullName evidence="3">Tetratricopeptide (TPR) repeat protein</fullName>
    </submittedName>
</protein>
<organism evidence="3 4">
    <name type="scientific">Shouchella xiaoxiensis</name>
    <dbReference type="NCBI Taxonomy" id="766895"/>
    <lineage>
        <taxon>Bacteria</taxon>
        <taxon>Bacillati</taxon>
        <taxon>Bacillota</taxon>
        <taxon>Bacilli</taxon>
        <taxon>Bacillales</taxon>
        <taxon>Bacillaceae</taxon>
        <taxon>Shouchella</taxon>
    </lineage>
</organism>